<dbReference type="GO" id="GO:0005506">
    <property type="term" value="F:iron ion binding"/>
    <property type="evidence" value="ECO:0007669"/>
    <property type="project" value="InterPro"/>
</dbReference>
<dbReference type="InterPro" id="IPR017972">
    <property type="entry name" value="Cyt_P450_CS"/>
</dbReference>
<evidence type="ECO:0000256" key="5">
    <source>
        <dbReference type="PIRSR" id="PIRSR602401-1"/>
    </source>
</evidence>
<comment type="caution">
    <text evidence="8">The sequence shown here is derived from an EMBL/GenBank/DDBJ whole genome shotgun (WGS) entry which is preliminary data.</text>
</comment>
<evidence type="ECO:0000313" key="9">
    <source>
        <dbReference type="Proteomes" id="UP000769157"/>
    </source>
</evidence>
<dbReference type="Proteomes" id="UP000769157">
    <property type="component" value="Unassembled WGS sequence"/>
</dbReference>
<dbReference type="PRINTS" id="PR00463">
    <property type="entry name" value="EP450I"/>
</dbReference>
<reference evidence="8" key="1">
    <citation type="journal article" date="2021" name="Open Biol.">
        <title>Shared evolutionary footprints suggest mitochondrial oxidative damage underlies multiple complex I losses in fungi.</title>
        <authorList>
            <person name="Schikora-Tamarit M.A."/>
            <person name="Marcet-Houben M."/>
            <person name="Nosek J."/>
            <person name="Gabaldon T."/>
        </authorList>
    </citation>
    <scope>NUCLEOTIDE SEQUENCE</scope>
    <source>
        <strain evidence="8">CBS6075</strain>
    </source>
</reference>
<evidence type="ECO:0000256" key="4">
    <source>
        <dbReference type="ARBA" id="ARBA00023004"/>
    </source>
</evidence>
<sequence>MVSSIPVAGFVMPEINPELPPGGIYAIAVSLLVAIVVIDYLFTRPRRIKNLPAVPSRIPVWGSLSILFPQAKSSKDSPCSKFEELAQKYGDLYQVRLGTRNVVVANSYDSILRLWCYHNIRNNNSRPILHTFHGILSQSKVYTVGTTPFGDSYLRSRKYMSSRLLNESSNRKYNSTVISDEATKLIKSMLANAEYGFVEVDITRDCQYFHLAVALILTYGYEIDVCGNEEDKKLADEMIYVENYITKIRSHIQNVQDYLPWIIRPFFNLFSSKSSISKQLYVRRNKYLTKFQNFTSCNMNGPTEYVCRSLIYNYFKNGDQDKLNKDQLGSICLTMVSAGLDNTPLNFQYAMIQLSQSPHVCKTARLKLLECFDNDSIQAWDNCHVEASCPYMVAIVKETLRLFTVLPMCLPRETTRDIVLGDAVIPRGTTLFMNAWAGNHDKTRFYKPLEFIPERWLDPESGLIDCNTRHFSFGAGSRMCLGNNLAFKELYVLLCKFLLMFDISPGPNEMETLNPLELNQFPESIAIEPIELQIRYTIRDLTLSKYVEAVQ</sequence>
<keyword evidence="7" id="KW-0472">Membrane</keyword>
<evidence type="ECO:0000256" key="3">
    <source>
        <dbReference type="ARBA" id="ARBA00023002"/>
    </source>
</evidence>
<proteinExistence type="inferred from homology"/>
<keyword evidence="3 6" id="KW-0560">Oxidoreductase</keyword>
<keyword evidence="2 5" id="KW-0479">Metal-binding</keyword>
<comment type="similarity">
    <text evidence="1 6">Belongs to the cytochrome P450 family.</text>
</comment>
<feature type="binding site" description="axial binding residue" evidence="5">
    <location>
        <position position="480"/>
    </location>
    <ligand>
        <name>heme</name>
        <dbReference type="ChEBI" id="CHEBI:30413"/>
    </ligand>
    <ligandPart>
        <name>Fe</name>
        <dbReference type="ChEBI" id="CHEBI:18248"/>
    </ligandPart>
</feature>
<dbReference type="Pfam" id="PF00067">
    <property type="entry name" value="p450"/>
    <property type="match status" value="1"/>
</dbReference>
<dbReference type="GO" id="GO:0016705">
    <property type="term" value="F:oxidoreductase activity, acting on paired donors, with incorporation or reduction of molecular oxygen"/>
    <property type="evidence" value="ECO:0007669"/>
    <property type="project" value="InterPro"/>
</dbReference>
<keyword evidence="5 6" id="KW-0349">Heme</keyword>
<dbReference type="GO" id="GO:0004497">
    <property type="term" value="F:monooxygenase activity"/>
    <property type="evidence" value="ECO:0007669"/>
    <property type="project" value="UniProtKB-KW"/>
</dbReference>
<accession>A0A9P8PFU3</accession>
<dbReference type="PRINTS" id="PR00385">
    <property type="entry name" value="P450"/>
</dbReference>
<protein>
    <recommendedName>
        <fullName evidence="10">Cytochrome P450</fullName>
    </recommendedName>
</protein>
<dbReference type="EMBL" id="JAEUBE010000087">
    <property type="protein sequence ID" value="KAH3670482.1"/>
    <property type="molecule type" value="Genomic_DNA"/>
</dbReference>
<organism evidence="8 9">
    <name type="scientific">Ogataea philodendri</name>
    <dbReference type="NCBI Taxonomy" id="1378263"/>
    <lineage>
        <taxon>Eukaryota</taxon>
        <taxon>Fungi</taxon>
        <taxon>Dikarya</taxon>
        <taxon>Ascomycota</taxon>
        <taxon>Saccharomycotina</taxon>
        <taxon>Pichiomycetes</taxon>
        <taxon>Pichiales</taxon>
        <taxon>Pichiaceae</taxon>
        <taxon>Ogataea</taxon>
    </lineage>
</organism>
<keyword evidence="6" id="KW-0503">Monooxygenase</keyword>
<keyword evidence="4 5" id="KW-0408">Iron</keyword>
<dbReference type="InterPro" id="IPR036396">
    <property type="entry name" value="Cyt_P450_sf"/>
</dbReference>
<dbReference type="AlphaFoldDB" id="A0A9P8PFU3"/>
<evidence type="ECO:0000256" key="2">
    <source>
        <dbReference type="ARBA" id="ARBA00022723"/>
    </source>
</evidence>
<evidence type="ECO:0000256" key="6">
    <source>
        <dbReference type="RuleBase" id="RU000461"/>
    </source>
</evidence>
<evidence type="ECO:0000313" key="8">
    <source>
        <dbReference type="EMBL" id="KAH3670482.1"/>
    </source>
</evidence>
<dbReference type="OrthoDB" id="1055148at2759"/>
<comment type="cofactor">
    <cofactor evidence="5">
        <name>heme</name>
        <dbReference type="ChEBI" id="CHEBI:30413"/>
    </cofactor>
</comment>
<dbReference type="GO" id="GO:0020037">
    <property type="term" value="F:heme binding"/>
    <property type="evidence" value="ECO:0007669"/>
    <property type="project" value="InterPro"/>
</dbReference>
<dbReference type="PROSITE" id="PS00086">
    <property type="entry name" value="CYTOCHROME_P450"/>
    <property type="match status" value="1"/>
</dbReference>
<gene>
    <name evidence="8" type="ORF">OGAPHI_000997</name>
</gene>
<name>A0A9P8PFU3_9ASCO</name>
<feature type="transmembrane region" description="Helical" evidence="7">
    <location>
        <begin position="22"/>
        <end position="42"/>
    </location>
</feature>
<dbReference type="InterPro" id="IPR001128">
    <property type="entry name" value="Cyt_P450"/>
</dbReference>
<reference evidence="8" key="2">
    <citation type="submission" date="2021-01" db="EMBL/GenBank/DDBJ databases">
        <authorList>
            <person name="Schikora-Tamarit M.A."/>
        </authorList>
    </citation>
    <scope>NUCLEOTIDE SEQUENCE</scope>
    <source>
        <strain evidence="8">CBS6075</strain>
    </source>
</reference>
<dbReference type="Gene3D" id="1.10.630.10">
    <property type="entry name" value="Cytochrome P450"/>
    <property type="match status" value="1"/>
</dbReference>
<keyword evidence="7" id="KW-1133">Transmembrane helix</keyword>
<evidence type="ECO:0000256" key="1">
    <source>
        <dbReference type="ARBA" id="ARBA00010617"/>
    </source>
</evidence>
<evidence type="ECO:0008006" key="10">
    <source>
        <dbReference type="Google" id="ProtNLM"/>
    </source>
</evidence>
<keyword evidence="7" id="KW-0812">Transmembrane</keyword>
<dbReference type="RefSeq" id="XP_046063907.1">
    <property type="nucleotide sequence ID" value="XM_046209152.1"/>
</dbReference>
<dbReference type="PANTHER" id="PTHR46300">
    <property type="entry name" value="P450, PUTATIVE (EUROFUNG)-RELATED-RELATED"/>
    <property type="match status" value="1"/>
</dbReference>
<dbReference type="InterPro" id="IPR050364">
    <property type="entry name" value="Cytochrome_P450_fung"/>
</dbReference>
<keyword evidence="9" id="KW-1185">Reference proteome</keyword>
<evidence type="ECO:0000256" key="7">
    <source>
        <dbReference type="SAM" id="Phobius"/>
    </source>
</evidence>
<dbReference type="SUPFAM" id="SSF48264">
    <property type="entry name" value="Cytochrome P450"/>
    <property type="match status" value="1"/>
</dbReference>
<dbReference type="InterPro" id="IPR002401">
    <property type="entry name" value="Cyt_P450_E_grp-I"/>
</dbReference>
<dbReference type="GeneID" id="70232965"/>